<evidence type="ECO:0000313" key="3">
    <source>
        <dbReference type="Proteomes" id="UP001332192"/>
    </source>
</evidence>
<dbReference type="InterPro" id="IPR012337">
    <property type="entry name" value="RNaseH-like_sf"/>
</dbReference>
<gene>
    <name evidence="2" type="ORF">U7230_12485</name>
</gene>
<evidence type="ECO:0000313" key="2">
    <source>
        <dbReference type="EMBL" id="WRP16892.1"/>
    </source>
</evidence>
<keyword evidence="3" id="KW-1185">Reference proteome</keyword>
<dbReference type="Proteomes" id="UP001332192">
    <property type="component" value="Chromosome"/>
</dbReference>
<dbReference type="InterPro" id="IPR037027">
    <property type="entry name" value="YqgF/RNaseH-like_dom_sf"/>
</dbReference>
<dbReference type="InterPro" id="IPR006641">
    <property type="entry name" value="YqgF/RNaseH-like_dom"/>
</dbReference>
<dbReference type="RefSeq" id="WP_324716164.1">
    <property type="nucleotide sequence ID" value="NZ_CP141615.1"/>
</dbReference>
<dbReference type="Gene3D" id="3.30.420.140">
    <property type="entry name" value="YqgF/RNase H-like domain"/>
    <property type="match status" value="1"/>
</dbReference>
<protein>
    <recommendedName>
        <fullName evidence="1">YqgF/RNase H-like domain-containing protein</fullName>
    </recommendedName>
</protein>
<dbReference type="SUPFAM" id="SSF53098">
    <property type="entry name" value="Ribonuclease H-like"/>
    <property type="match status" value="1"/>
</dbReference>
<evidence type="ECO:0000259" key="1">
    <source>
        <dbReference type="SMART" id="SM00732"/>
    </source>
</evidence>
<sequence length="135" mass="14939">MLAVDPGRAKCGVAAVREDGVVLHKEIVASGEVEARVGALIEQFAPAAVVLGNRTGAREVRRRLEQLPSVGRLGGVEVVEEAHTSELARRRYFQAHPPRGLWRLVPIGMRTPPEPVDDWTAVILAERFLREKFQE</sequence>
<reference evidence="2 3" key="1">
    <citation type="journal article" date="2024" name="Front. Microbiol.">
        <title>Novel thermophilic genera Geochorda gen. nov. and Carboxydochorda gen. nov. from the deep terrestrial subsurface reveal the ecophysiological diversity in the class Limnochordia.</title>
        <authorList>
            <person name="Karnachuk O.V."/>
            <person name="Lukina A.P."/>
            <person name="Avakyan M.R."/>
            <person name="Kadnikov V.V."/>
            <person name="Begmatov S."/>
            <person name="Beletsky A.V."/>
            <person name="Vlasova K.G."/>
            <person name="Novikov A.A."/>
            <person name="Shcherbakova V.A."/>
            <person name="Mardanov A.V."/>
            <person name="Ravin N.V."/>
        </authorList>
    </citation>
    <scope>NUCLEOTIDE SEQUENCE [LARGE SCALE GENOMIC DNA]</scope>
    <source>
        <strain evidence="2 3">L945</strain>
    </source>
</reference>
<proteinExistence type="predicted"/>
<accession>A0ABZ1BVT8</accession>
<dbReference type="SMART" id="SM00732">
    <property type="entry name" value="YqgFc"/>
    <property type="match status" value="1"/>
</dbReference>
<feature type="domain" description="YqgF/RNase H-like" evidence="1">
    <location>
        <begin position="1"/>
        <end position="88"/>
    </location>
</feature>
<organism evidence="2 3">
    <name type="scientific">Carboxydichorda subterranea</name>
    <dbReference type="NCBI Taxonomy" id="3109565"/>
    <lineage>
        <taxon>Bacteria</taxon>
        <taxon>Bacillati</taxon>
        <taxon>Bacillota</taxon>
        <taxon>Limnochordia</taxon>
        <taxon>Limnochordales</taxon>
        <taxon>Geochordaceae</taxon>
        <taxon>Carboxydichorda</taxon>
    </lineage>
</organism>
<dbReference type="EMBL" id="CP141615">
    <property type="protein sequence ID" value="WRP16892.1"/>
    <property type="molecule type" value="Genomic_DNA"/>
</dbReference>
<name>A0ABZ1BVT8_9FIRM</name>